<sequence>MVTARTLKEWGAFGALIITMHWAYYKIQANPSLVQPHERQELFYIRWLKNAVPAFKDCGVQEDTSKNGGKHE</sequence>
<dbReference type="Proteomes" id="UP001328107">
    <property type="component" value="Unassembled WGS sequence"/>
</dbReference>
<organism evidence="1 2">
    <name type="scientific">Pristionchus mayeri</name>
    <dbReference type="NCBI Taxonomy" id="1317129"/>
    <lineage>
        <taxon>Eukaryota</taxon>
        <taxon>Metazoa</taxon>
        <taxon>Ecdysozoa</taxon>
        <taxon>Nematoda</taxon>
        <taxon>Chromadorea</taxon>
        <taxon>Rhabditida</taxon>
        <taxon>Rhabditina</taxon>
        <taxon>Diplogasteromorpha</taxon>
        <taxon>Diplogasteroidea</taxon>
        <taxon>Neodiplogasteridae</taxon>
        <taxon>Pristionchus</taxon>
    </lineage>
</organism>
<dbReference type="AlphaFoldDB" id="A0AAN5DAM8"/>
<evidence type="ECO:0000313" key="1">
    <source>
        <dbReference type="EMBL" id="GMR59087.1"/>
    </source>
</evidence>
<gene>
    <name evidence="1" type="ORF">PMAYCL1PPCAC_29282</name>
</gene>
<dbReference type="EMBL" id="BTRK01000006">
    <property type="protein sequence ID" value="GMR59087.1"/>
    <property type="molecule type" value="Genomic_DNA"/>
</dbReference>
<accession>A0AAN5DAM8</accession>
<reference evidence="2" key="1">
    <citation type="submission" date="2022-10" db="EMBL/GenBank/DDBJ databases">
        <title>Genome assembly of Pristionchus species.</title>
        <authorList>
            <person name="Yoshida K."/>
            <person name="Sommer R.J."/>
        </authorList>
    </citation>
    <scope>NUCLEOTIDE SEQUENCE [LARGE SCALE GENOMIC DNA]</scope>
    <source>
        <strain evidence="2">RS5460</strain>
    </source>
</reference>
<protein>
    <submittedName>
        <fullName evidence="1">Uncharacterized protein</fullName>
    </submittedName>
</protein>
<name>A0AAN5DAM8_9BILA</name>
<evidence type="ECO:0000313" key="2">
    <source>
        <dbReference type="Proteomes" id="UP001328107"/>
    </source>
</evidence>
<comment type="caution">
    <text evidence="1">The sequence shown here is derived from an EMBL/GenBank/DDBJ whole genome shotgun (WGS) entry which is preliminary data.</text>
</comment>
<proteinExistence type="predicted"/>
<keyword evidence="2" id="KW-1185">Reference proteome</keyword>